<name>A0A0D5YP66_ACIBA</name>
<dbReference type="PATRIC" id="fig|470.1345.peg.3884"/>
<geneLocation type="plasmid" evidence="1 2">
    <name>p1AB5075</name>
</geneLocation>
<dbReference type="Proteomes" id="UP000032746">
    <property type="component" value="Plasmid p1AB5075"/>
</dbReference>
<sequence length="42" mass="5276">MVFRRKVDEVRKARENKVLFFDYEQLHTKEIFELYKVKNNLT</sequence>
<evidence type="ECO:0000313" key="2">
    <source>
        <dbReference type="Proteomes" id="UP000032746"/>
    </source>
</evidence>
<dbReference type="RefSeq" id="WP_000231975.1">
    <property type="nucleotide sequence ID" value="NC_025104.1"/>
</dbReference>
<keyword evidence="1" id="KW-0614">Plasmid</keyword>
<dbReference type="EMBL" id="CP008707">
    <property type="protein sequence ID" value="AKA33626.1"/>
    <property type="molecule type" value="Genomic_DNA"/>
</dbReference>
<gene>
    <name evidence="1" type="ORF">ABUW_4067</name>
</gene>
<reference evidence="2" key="2">
    <citation type="submission" date="2015-03" db="EMBL/GenBank/DDBJ databases">
        <authorList>
            <person name="Gallagher L.A."/>
            <person name="Hayden H.S."/>
            <person name="Weiss E.J."/>
            <person name="Hager K.R."/>
            <person name="Ramage E."/>
            <person name="Radey M.R."/>
            <person name="Bydalek R."/>
            <person name="Manoil C."/>
            <person name="Miller S.I."/>
            <person name="Brittnacher M.J."/>
        </authorList>
    </citation>
    <scope>NUCLEOTIDE SEQUENCE [LARGE SCALE GENOMIC DNA]</scope>
    <source>
        <strain evidence="2">AB5075-UW</strain>
        <plasmid evidence="2">p1AB5075</plasmid>
    </source>
</reference>
<organism evidence="1 2">
    <name type="scientific">Acinetobacter baumannii</name>
    <dbReference type="NCBI Taxonomy" id="470"/>
    <lineage>
        <taxon>Bacteria</taxon>
        <taxon>Pseudomonadati</taxon>
        <taxon>Pseudomonadota</taxon>
        <taxon>Gammaproteobacteria</taxon>
        <taxon>Moraxellales</taxon>
        <taxon>Moraxellaceae</taxon>
        <taxon>Acinetobacter</taxon>
        <taxon>Acinetobacter calcoaceticus/baumannii complex</taxon>
    </lineage>
</organism>
<evidence type="ECO:0000313" key="1">
    <source>
        <dbReference type="EMBL" id="AKA33626.1"/>
    </source>
</evidence>
<protein>
    <submittedName>
        <fullName evidence="1">Uncharacterized protein</fullName>
    </submittedName>
</protein>
<proteinExistence type="predicted"/>
<reference evidence="1 2" key="1">
    <citation type="journal article" date="2015" name="J. Bacteriol.">
        <title>Resources for Genetic and Genomic Analysis of Emerging Pathogen Acinetobacter baumannii.</title>
        <authorList>
            <person name="Gallagher L.A."/>
            <person name="Ramage E."/>
            <person name="Weiss E.J."/>
            <person name="Radey M."/>
            <person name="Hayden H.S."/>
            <person name="Held K.G."/>
            <person name="Huse H.K."/>
            <person name="Zurawski D.V."/>
            <person name="Brittnacher M.J."/>
            <person name="Manoil C."/>
        </authorList>
    </citation>
    <scope>NUCLEOTIDE SEQUENCE [LARGE SCALE GENOMIC DNA]</scope>
    <source>
        <strain evidence="1 2">AB5075-UW</strain>
        <plasmid evidence="1 2">p1AB5075</plasmid>
    </source>
</reference>
<dbReference type="AlphaFoldDB" id="A0A0D5YP66"/>
<accession>A0A0D5YP66</accession>